<dbReference type="OrthoDB" id="9777711at2"/>
<comment type="similarity">
    <text evidence="1 2">Belongs to the enoyl-CoA hydratase/isomerase family.</text>
</comment>
<evidence type="ECO:0000313" key="4">
    <source>
        <dbReference type="Proteomes" id="UP000265845"/>
    </source>
</evidence>
<evidence type="ECO:0000256" key="2">
    <source>
        <dbReference type="RuleBase" id="RU003707"/>
    </source>
</evidence>
<proteinExistence type="inferred from homology"/>
<dbReference type="CDD" id="cd06558">
    <property type="entry name" value="crotonase-like"/>
    <property type="match status" value="1"/>
</dbReference>
<dbReference type="PANTHER" id="PTHR43802:SF1">
    <property type="entry name" value="IP11341P-RELATED"/>
    <property type="match status" value="1"/>
</dbReference>
<dbReference type="PROSITE" id="PS00166">
    <property type="entry name" value="ENOYL_COA_HYDRATASE"/>
    <property type="match status" value="1"/>
</dbReference>
<dbReference type="RefSeq" id="WP_119453881.1">
    <property type="nucleotide sequence ID" value="NZ_QWGA01000006.1"/>
</dbReference>
<organism evidence="3 4">
    <name type="scientific">Henriciella algicola</name>
    <dbReference type="NCBI Taxonomy" id="1608422"/>
    <lineage>
        <taxon>Bacteria</taxon>
        <taxon>Pseudomonadati</taxon>
        <taxon>Pseudomonadota</taxon>
        <taxon>Alphaproteobacteria</taxon>
        <taxon>Hyphomonadales</taxon>
        <taxon>Hyphomonadaceae</taxon>
        <taxon>Henriciella</taxon>
    </lineage>
</organism>
<dbReference type="Proteomes" id="UP000265845">
    <property type="component" value="Unassembled WGS sequence"/>
</dbReference>
<dbReference type="InterPro" id="IPR001753">
    <property type="entry name" value="Enoyl-CoA_hydra/iso"/>
</dbReference>
<dbReference type="GO" id="GO:0016853">
    <property type="term" value="F:isomerase activity"/>
    <property type="evidence" value="ECO:0007669"/>
    <property type="project" value="UniProtKB-KW"/>
</dbReference>
<dbReference type="AlphaFoldDB" id="A0A399RI87"/>
<name>A0A399RI87_9PROT</name>
<dbReference type="SUPFAM" id="SSF52096">
    <property type="entry name" value="ClpP/crotonase"/>
    <property type="match status" value="1"/>
</dbReference>
<sequence length="248" mass="26839">MALKVEKGDGVWTVKFNRPERMNAINEPMSVELLELFESLRRNEDVRVVILTGEGRAFNAGADLKAGGTPEALRDGPRGDWRLRDTVKAMRACPQPIISLVNGAAAGGGLALALASDIIVAAKGAMLVPAFIKIGLSGSELGVSWRLQRTMGISAAREFLFTSRPMNADQALGHGIVSAVVEPDELMAYGNQLATEMLQAAPDALRVTKRTLDAALEMPDPALLMELEERSQSSFVRRNIRQRKAETS</sequence>
<dbReference type="InterPro" id="IPR018376">
    <property type="entry name" value="Enoyl-CoA_hyd/isom_CS"/>
</dbReference>
<protein>
    <submittedName>
        <fullName evidence="3">Enoyl-CoA hydratase/isomerase family protein</fullName>
    </submittedName>
</protein>
<dbReference type="Pfam" id="PF00378">
    <property type="entry name" value="ECH_1"/>
    <property type="match status" value="1"/>
</dbReference>
<dbReference type="PANTHER" id="PTHR43802">
    <property type="entry name" value="ENOYL-COA HYDRATASE"/>
    <property type="match status" value="1"/>
</dbReference>
<reference evidence="3 4" key="1">
    <citation type="submission" date="2018-08" db="EMBL/GenBank/DDBJ databases">
        <title>Henriciella mobilis sp. nov., isolated from seawater.</title>
        <authorList>
            <person name="Cheng H."/>
            <person name="Wu Y.-H."/>
            <person name="Xu X.-W."/>
            <person name="Guo L.-L."/>
        </authorList>
    </citation>
    <scope>NUCLEOTIDE SEQUENCE [LARGE SCALE GENOMIC DNA]</scope>
    <source>
        <strain evidence="3 4">CCUG67844</strain>
    </source>
</reference>
<evidence type="ECO:0000256" key="1">
    <source>
        <dbReference type="ARBA" id="ARBA00005254"/>
    </source>
</evidence>
<dbReference type="Gene3D" id="3.90.226.10">
    <property type="entry name" value="2-enoyl-CoA Hydratase, Chain A, domain 1"/>
    <property type="match status" value="1"/>
</dbReference>
<gene>
    <name evidence="3" type="ORF">D1222_08715</name>
</gene>
<dbReference type="InterPro" id="IPR029045">
    <property type="entry name" value="ClpP/crotonase-like_dom_sf"/>
</dbReference>
<keyword evidence="4" id="KW-1185">Reference proteome</keyword>
<accession>A0A399RI87</accession>
<dbReference type="EMBL" id="QWGA01000006">
    <property type="protein sequence ID" value="RIJ29475.1"/>
    <property type="molecule type" value="Genomic_DNA"/>
</dbReference>
<comment type="caution">
    <text evidence="3">The sequence shown here is derived from an EMBL/GenBank/DDBJ whole genome shotgun (WGS) entry which is preliminary data.</text>
</comment>
<keyword evidence="3" id="KW-0413">Isomerase</keyword>
<evidence type="ECO:0000313" key="3">
    <source>
        <dbReference type="EMBL" id="RIJ29475.1"/>
    </source>
</evidence>